<accession>A0A2W7MMX1</accession>
<sequence length="48" mass="5214">MTDTSVKKVSLEGSPEGEMGQRYLVTGTKLGMRLWNEATPAATRRSAT</sequence>
<reference evidence="2 3" key="1">
    <citation type="submission" date="2018-06" db="EMBL/GenBank/DDBJ databases">
        <title>Genomic Encyclopedia of Archaeal and Bacterial Type Strains, Phase II (KMG-II): from individual species to whole genera.</title>
        <authorList>
            <person name="Goeker M."/>
        </authorList>
    </citation>
    <scope>NUCLEOTIDE SEQUENCE [LARGE SCALE GENOMIC DNA]</scope>
    <source>
        <strain evidence="2 3">DSM 22009</strain>
    </source>
</reference>
<dbReference type="EMBL" id="QKZL01000069">
    <property type="protein sequence ID" value="PZX09655.1"/>
    <property type="molecule type" value="Genomic_DNA"/>
</dbReference>
<name>A0A2W7MMX1_9RHOB</name>
<evidence type="ECO:0000313" key="2">
    <source>
        <dbReference type="EMBL" id="PZX09655.1"/>
    </source>
</evidence>
<gene>
    <name evidence="2" type="ORF">LX81_04402</name>
</gene>
<dbReference type="AlphaFoldDB" id="A0A2W7MMX1"/>
<evidence type="ECO:0000313" key="3">
    <source>
        <dbReference type="Proteomes" id="UP000248916"/>
    </source>
</evidence>
<comment type="caution">
    <text evidence="2">The sequence shown here is derived from an EMBL/GenBank/DDBJ whole genome shotgun (WGS) entry which is preliminary data.</text>
</comment>
<protein>
    <submittedName>
        <fullName evidence="2">Uncharacterized protein</fullName>
    </submittedName>
</protein>
<feature type="region of interest" description="Disordered" evidence="1">
    <location>
        <begin position="1"/>
        <end position="20"/>
    </location>
</feature>
<keyword evidence="3" id="KW-1185">Reference proteome</keyword>
<evidence type="ECO:0000256" key="1">
    <source>
        <dbReference type="SAM" id="MobiDB-lite"/>
    </source>
</evidence>
<organism evidence="2 3">
    <name type="scientific">Palleronia aestuarii</name>
    <dbReference type="NCBI Taxonomy" id="568105"/>
    <lineage>
        <taxon>Bacteria</taxon>
        <taxon>Pseudomonadati</taxon>
        <taxon>Pseudomonadota</taxon>
        <taxon>Alphaproteobacteria</taxon>
        <taxon>Rhodobacterales</taxon>
        <taxon>Roseobacteraceae</taxon>
        <taxon>Palleronia</taxon>
    </lineage>
</organism>
<proteinExistence type="predicted"/>
<feature type="compositionally biased region" description="Basic and acidic residues" evidence="1">
    <location>
        <begin position="1"/>
        <end position="10"/>
    </location>
</feature>
<dbReference type="Proteomes" id="UP000248916">
    <property type="component" value="Unassembled WGS sequence"/>
</dbReference>